<sequence>MAAIAIALIIRLSGQKLRLQATKDYGWAFVLGTLVCLHWVTYFASMQMSTVAIGVIAFFSYPVMVVLMEPYFTGNKLAPVDLLAAILVFSGIALMMPDFDLSNEITQGVLLGVLSAALFSVRNLLYKRHFSQYSGQQAMMYQSLVAVLILAPFVGEQHLEMAFDDWGLLAMLALLFTALPHSMFNAALSQLPAKTVGLINCLQPLYATALALIVLAEVPSVTTLLGGALVVSTAMYETQKTRKTRRK</sequence>
<keyword evidence="1" id="KW-0472">Membrane</keyword>
<keyword evidence="1" id="KW-0812">Transmembrane</keyword>
<feature type="domain" description="EamA" evidence="2">
    <location>
        <begin position="4"/>
        <end position="95"/>
    </location>
</feature>
<feature type="transmembrane region" description="Helical" evidence="1">
    <location>
        <begin position="80"/>
        <end position="99"/>
    </location>
</feature>
<evidence type="ECO:0000313" key="4">
    <source>
        <dbReference type="Proteomes" id="UP001161422"/>
    </source>
</evidence>
<dbReference type="InterPro" id="IPR000620">
    <property type="entry name" value="EamA_dom"/>
</dbReference>
<accession>A0AA37RUV8</accession>
<feature type="domain" description="EamA" evidence="2">
    <location>
        <begin position="108"/>
        <end position="232"/>
    </location>
</feature>
<dbReference type="SUPFAM" id="SSF103481">
    <property type="entry name" value="Multidrug resistance efflux transporter EmrE"/>
    <property type="match status" value="2"/>
</dbReference>
<comment type="caution">
    <text evidence="3">The sequence shown here is derived from an EMBL/GenBank/DDBJ whole genome shotgun (WGS) entry which is preliminary data.</text>
</comment>
<evidence type="ECO:0000256" key="1">
    <source>
        <dbReference type="SAM" id="Phobius"/>
    </source>
</evidence>
<organism evidence="3 4">
    <name type="scientific">Paraferrimonas sedimenticola</name>
    <dbReference type="NCBI Taxonomy" id="375674"/>
    <lineage>
        <taxon>Bacteria</taxon>
        <taxon>Pseudomonadati</taxon>
        <taxon>Pseudomonadota</taxon>
        <taxon>Gammaproteobacteria</taxon>
        <taxon>Alteromonadales</taxon>
        <taxon>Ferrimonadaceae</taxon>
        <taxon>Paraferrimonas</taxon>
    </lineage>
</organism>
<name>A0AA37RUV8_9GAMM</name>
<dbReference type="Pfam" id="PF00892">
    <property type="entry name" value="EamA"/>
    <property type="match status" value="2"/>
</dbReference>
<dbReference type="Proteomes" id="UP001161422">
    <property type="component" value="Unassembled WGS sequence"/>
</dbReference>
<keyword evidence="4" id="KW-1185">Reference proteome</keyword>
<feature type="transmembrane region" description="Helical" evidence="1">
    <location>
        <begin position="105"/>
        <end position="126"/>
    </location>
</feature>
<gene>
    <name evidence="3" type="ORF">GCM10007895_10570</name>
</gene>
<dbReference type="AlphaFoldDB" id="A0AA37RUV8"/>
<protein>
    <recommendedName>
        <fullName evidence="2">EamA domain-containing protein</fullName>
    </recommendedName>
</protein>
<evidence type="ECO:0000259" key="2">
    <source>
        <dbReference type="Pfam" id="PF00892"/>
    </source>
</evidence>
<dbReference type="InterPro" id="IPR037185">
    <property type="entry name" value="EmrE-like"/>
</dbReference>
<dbReference type="GO" id="GO:0016020">
    <property type="term" value="C:membrane"/>
    <property type="evidence" value="ECO:0007669"/>
    <property type="project" value="InterPro"/>
</dbReference>
<reference evidence="3" key="1">
    <citation type="journal article" date="2014" name="Int. J. Syst. Evol. Microbiol.">
        <title>Complete genome sequence of Corynebacterium casei LMG S-19264T (=DSM 44701T), isolated from a smear-ripened cheese.</title>
        <authorList>
            <consortium name="US DOE Joint Genome Institute (JGI-PGF)"/>
            <person name="Walter F."/>
            <person name="Albersmeier A."/>
            <person name="Kalinowski J."/>
            <person name="Ruckert C."/>
        </authorList>
    </citation>
    <scope>NUCLEOTIDE SEQUENCE</scope>
    <source>
        <strain evidence="3">NBRC 101628</strain>
    </source>
</reference>
<dbReference type="PANTHER" id="PTHR22911">
    <property type="entry name" value="ACYL-MALONYL CONDENSING ENZYME-RELATED"/>
    <property type="match status" value="1"/>
</dbReference>
<feature type="transmembrane region" description="Helical" evidence="1">
    <location>
        <begin position="166"/>
        <end position="184"/>
    </location>
</feature>
<feature type="transmembrane region" description="Helical" evidence="1">
    <location>
        <begin position="50"/>
        <end position="68"/>
    </location>
</feature>
<proteinExistence type="predicted"/>
<dbReference type="EMBL" id="BSNC01000003">
    <property type="protein sequence ID" value="GLP95751.1"/>
    <property type="molecule type" value="Genomic_DNA"/>
</dbReference>
<reference evidence="3" key="2">
    <citation type="submission" date="2023-01" db="EMBL/GenBank/DDBJ databases">
        <title>Draft genome sequence of Paraferrimonas sedimenticola strain NBRC 101628.</title>
        <authorList>
            <person name="Sun Q."/>
            <person name="Mori K."/>
        </authorList>
    </citation>
    <scope>NUCLEOTIDE SEQUENCE</scope>
    <source>
        <strain evidence="3">NBRC 101628</strain>
    </source>
</reference>
<evidence type="ECO:0000313" key="3">
    <source>
        <dbReference type="EMBL" id="GLP95751.1"/>
    </source>
</evidence>
<feature type="transmembrane region" description="Helical" evidence="1">
    <location>
        <begin position="25"/>
        <end position="44"/>
    </location>
</feature>
<keyword evidence="1" id="KW-1133">Transmembrane helix</keyword>